<protein>
    <submittedName>
        <fullName evidence="1">Uncharacterized protein</fullName>
    </submittedName>
</protein>
<sequence>MTTKSDDTNFHVGAFHQFRNTDDGFVIKSTFVAPGDSPKAVAEGHKIHFPLEIVNSMKIAYAQKQADAAAEKNLASFDMGWAADMSSGSVKTIGWLEIIGFLAI</sequence>
<dbReference type="GeneID" id="88084213"/>
<organism evidence="1 3">
    <name type="scientific">Acidipropionibacterium acidipropionici</name>
    <dbReference type="NCBI Taxonomy" id="1748"/>
    <lineage>
        <taxon>Bacteria</taxon>
        <taxon>Bacillati</taxon>
        <taxon>Actinomycetota</taxon>
        <taxon>Actinomycetes</taxon>
        <taxon>Propionibacteriales</taxon>
        <taxon>Propionibacteriaceae</taxon>
        <taxon>Acidipropionibacterium</taxon>
    </lineage>
</organism>
<name>A0A142KIE7_9ACTN</name>
<evidence type="ECO:0000313" key="2">
    <source>
        <dbReference type="EMBL" id="AOZ47349.1"/>
    </source>
</evidence>
<evidence type="ECO:0000313" key="4">
    <source>
        <dbReference type="Proteomes" id="UP000178666"/>
    </source>
</evidence>
<dbReference type="Proteomes" id="UP000075221">
    <property type="component" value="Chromosome"/>
</dbReference>
<gene>
    <name evidence="2" type="ORF">A8L58_12430</name>
    <name evidence="1" type="ORF">AXH35_10990</name>
</gene>
<dbReference type="EMBL" id="CP014352">
    <property type="protein sequence ID" value="AMS05885.1"/>
    <property type="molecule type" value="Genomic_DNA"/>
</dbReference>
<dbReference type="AlphaFoldDB" id="A0A142KIE7"/>
<dbReference type="KEGG" id="aaci:ASQ49_04025"/>
<evidence type="ECO:0000313" key="3">
    <source>
        <dbReference type="Proteomes" id="UP000075221"/>
    </source>
</evidence>
<dbReference type="OrthoDB" id="2284173at2"/>
<dbReference type="RefSeq" id="WP_028700770.1">
    <property type="nucleotide sequence ID" value="NZ_CP013126.1"/>
</dbReference>
<keyword evidence="4" id="KW-1185">Reference proteome</keyword>
<accession>A0A142KIE7</accession>
<reference evidence="2 4" key="1">
    <citation type="journal article" date="2016" name="Plant Dis.">
        <title>Improved production of propionic acid using genome shuffling.</title>
        <authorList>
            <person name="Luna-Flores C.H."/>
            <person name="Palfreyman R.W."/>
            <person name="Kromer J.O."/>
            <person name="Nielsen L.K."/>
            <person name="Marcellin E."/>
        </authorList>
    </citation>
    <scope>NUCLEOTIDE SEQUENCE [LARGE SCALE GENOMIC DNA]</scope>
    <source>
        <strain evidence="2 4">F3E8</strain>
    </source>
</reference>
<evidence type="ECO:0000313" key="1">
    <source>
        <dbReference type="EMBL" id="AMS05885.1"/>
    </source>
</evidence>
<reference evidence="1 3" key="2">
    <citation type="submission" date="2016-02" db="EMBL/GenBank/DDBJ databases">
        <title>Complete Genome Sequence of Propionibacterium acidipropionici ATCC 55737.</title>
        <authorList>
            <person name="Luna Flores C.H."/>
            <person name="Nielsen L.K."/>
            <person name="Marcellin E."/>
        </authorList>
    </citation>
    <scope>NUCLEOTIDE SEQUENCE [LARGE SCALE GENOMIC DNA]</scope>
    <source>
        <strain evidence="1 3">ATCC 55737</strain>
    </source>
</reference>
<proteinExistence type="predicted"/>
<dbReference type="Proteomes" id="UP000178666">
    <property type="component" value="Chromosome"/>
</dbReference>
<dbReference type="EMBL" id="CP015970">
    <property type="protein sequence ID" value="AOZ47349.1"/>
    <property type="molecule type" value="Genomic_DNA"/>
</dbReference>